<name>A0A1H9TGI3_9MICO</name>
<protein>
    <recommendedName>
        <fullName evidence="3">ANTAR domain-containing protein</fullName>
    </recommendedName>
</protein>
<organism evidence="1 2">
    <name type="scientific">Pedococcus cremeus</name>
    <dbReference type="NCBI Taxonomy" id="587636"/>
    <lineage>
        <taxon>Bacteria</taxon>
        <taxon>Bacillati</taxon>
        <taxon>Actinomycetota</taxon>
        <taxon>Actinomycetes</taxon>
        <taxon>Micrococcales</taxon>
        <taxon>Intrasporangiaceae</taxon>
        <taxon>Pedococcus</taxon>
    </lineage>
</organism>
<evidence type="ECO:0000313" key="2">
    <source>
        <dbReference type="Proteomes" id="UP000199019"/>
    </source>
</evidence>
<dbReference type="Proteomes" id="UP000199019">
    <property type="component" value="Unassembled WGS sequence"/>
</dbReference>
<accession>A0A1H9TGI3</accession>
<gene>
    <name evidence="1" type="ORF">SAMN05216199_1600</name>
</gene>
<proteinExistence type="predicted"/>
<evidence type="ECO:0008006" key="3">
    <source>
        <dbReference type="Google" id="ProtNLM"/>
    </source>
</evidence>
<reference evidence="2" key="1">
    <citation type="submission" date="2016-10" db="EMBL/GenBank/DDBJ databases">
        <authorList>
            <person name="Varghese N."/>
            <person name="Submissions S."/>
        </authorList>
    </citation>
    <scope>NUCLEOTIDE SEQUENCE [LARGE SCALE GENOMIC DNA]</scope>
    <source>
        <strain evidence="2">CGMCC 1.6963</strain>
    </source>
</reference>
<dbReference type="RefSeq" id="WP_091756969.1">
    <property type="nucleotide sequence ID" value="NZ_FOHB01000002.1"/>
</dbReference>
<evidence type="ECO:0000313" key="1">
    <source>
        <dbReference type="EMBL" id="SER96238.1"/>
    </source>
</evidence>
<sequence>MSAEAPVRAPGDAAGSDATTSADAAGLVHAAGLVQAEIVQVAVQQAEIEQAKAMVALIFAITPSEAVGLLTLAVDQRGWTLAKVAHTVLDLSRQPRGGDLDMVRHRFTLFLFSHMTIDALIARAAAHGLAEGPCTEQP</sequence>
<dbReference type="EMBL" id="FOHB01000002">
    <property type="protein sequence ID" value="SER96238.1"/>
    <property type="molecule type" value="Genomic_DNA"/>
</dbReference>
<keyword evidence="2" id="KW-1185">Reference proteome</keyword>
<dbReference type="AlphaFoldDB" id="A0A1H9TGI3"/>